<sequence>MLASLSIRDVVLIDRLDLDLGPGLAVLTGETGAGKSILLDALGLALGARGDSGLVRAGAAQASVTAVFEVAEDHPALAMLAEQEIPAALPLILRRTVTPDGRSRAWVNDRAVGVGLLRQLGEVLVEIHGQHDQHGLLDPRTHREVLDQFGGHEALKAEVARRFREMQAADSARDRAEAEAEAVRREEDHLRTSLADLDKLKPQPGEEEDLVHRRQRLQNADRIVAALNAALDALNGEPTLEVRLLDADRALQRLPDAETDERVRQLRAGLERASIEIGEGVAGVERLLADLDLGEDSLEVVEDRLYALRAAARRHQVTTEDLPELARKLRARLELIDGGGTVAARLTAAAAEARAVYRKAAEGLSRARKAAADELIKAIAAELGPLRMGRVEIAVAFDPLPEDAWGPEGIERCQFMVRTNPGAPAGPLARVASGGELSRLMLALKVVLARTASAGTLVFDEVDSGIGGAVADAVGERLQRLGGHAQVLVVTHNPQVAARGDLHLRVAKRVEGETTLTEVRALTAAERREEVARMLSGAELTAEARAAADRLMSLAVRS</sequence>
<dbReference type="NCBIfam" id="TIGR00634">
    <property type="entry name" value="recN"/>
    <property type="match status" value="1"/>
</dbReference>
<accession>A0A162LJE6</accession>
<dbReference type="PIRSF" id="PIRSF003128">
    <property type="entry name" value="RecN"/>
    <property type="match status" value="1"/>
</dbReference>
<evidence type="ECO:0000313" key="13">
    <source>
        <dbReference type="Proteomes" id="UP000075787"/>
    </source>
</evidence>
<keyword evidence="4" id="KW-0547">Nucleotide-binding</keyword>
<dbReference type="NCBIfam" id="NF008121">
    <property type="entry name" value="PRK10869.1"/>
    <property type="match status" value="1"/>
</dbReference>
<comment type="similarity">
    <text evidence="2 9">Belongs to the RecN family.</text>
</comment>
<evidence type="ECO:0000256" key="5">
    <source>
        <dbReference type="ARBA" id="ARBA00022763"/>
    </source>
</evidence>
<evidence type="ECO:0000256" key="10">
    <source>
        <dbReference type="SAM" id="MobiDB-lite"/>
    </source>
</evidence>
<dbReference type="PANTHER" id="PTHR11059:SF0">
    <property type="entry name" value="DNA REPAIR PROTEIN RECN"/>
    <property type="match status" value="1"/>
</dbReference>
<dbReference type="InterPro" id="IPR003395">
    <property type="entry name" value="RecF/RecN/SMC_N"/>
</dbReference>
<dbReference type="GO" id="GO:0006281">
    <property type="term" value="P:DNA repair"/>
    <property type="evidence" value="ECO:0007669"/>
    <property type="project" value="UniProtKB-KW"/>
</dbReference>
<dbReference type="GeneID" id="97242902"/>
<dbReference type="FunFam" id="3.40.50.300:FF:000319">
    <property type="entry name" value="DNA repair protein RecN"/>
    <property type="match status" value="1"/>
</dbReference>
<dbReference type="GO" id="GO:0005524">
    <property type="term" value="F:ATP binding"/>
    <property type="evidence" value="ECO:0007669"/>
    <property type="project" value="UniProtKB-KW"/>
</dbReference>
<keyword evidence="5 9" id="KW-0227">DNA damage</keyword>
<dbReference type="AlphaFoldDB" id="A0A162LJE6"/>
<dbReference type="InterPro" id="IPR004604">
    <property type="entry name" value="DNA_recomb/repair_RecN"/>
</dbReference>
<dbReference type="OrthoDB" id="9806954at2"/>
<keyword evidence="7 9" id="KW-0234">DNA repair</keyword>
<name>A0A162LJE6_9PROT</name>
<dbReference type="PANTHER" id="PTHR11059">
    <property type="entry name" value="DNA REPAIR PROTEIN RECN"/>
    <property type="match status" value="1"/>
</dbReference>
<evidence type="ECO:0000256" key="3">
    <source>
        <dbReference type="ARBA" id="ARBA00021315"/>
    </source>
</evidence>
<comment type="function">
    <text evidence="1 9">May be involved in recombinational repair of damaged DNA.</text>
</comment>
<dbReference type="Pfam" id="PF02463">
    <property type="entry name" value="SMC_N"/>
    <property type="match status" value="1"/>
</dbReference>
<evidence type="ECO:0000256" key="2">
    <source>
        <dbReference type="ARBA" id="ARBA00009441"/>
    </source>
</evidence>
<dbReference type="Gene3D" id="3.40.50.300">
    <property type="entry name" value="P-loop containing nucleotide triphosphate hydrolases"/>
    <property type="match status" value="2"/>
</dbReference>
<evidence type="ECO:0000256" key="6">
    <source>
        <dbReference type="ARBA" id="ARBA00022840"/>
    </source>
</evidence>
<evidence type="ECO:0000256" key="1">
    <source>
        <dbReference type="ARBA" id="ARBA00003618"/>
    </source>
</evidence>
<dbReference type="RefSeq" id="WP_062762402.1">
    <property type="nucleotide sequence ID" value="NZ_CP121045.1"/>
</dbReference>
<reference evidence="12 13" key="1">
    <citation type="submission" date="2015-12" db="EMBL/GenBank/DDBJ databases">
        <title>Genome sequence of Tistrella mobilis MCCC 1A02139.</title>
        <authorList>
            <person name="Lu L."/>
            <person name="Lai Q."/>
            <person name="Shao Z."/>
            <person name="Qian P."/>
        </authorList>
    </citation>
    <scope>NUCLEOTIDE SEQUENCE [LARGE SCALE GENOMIC DNA]</scope>
    <source>
        <strain evidence="12 13">MCCC 1A02139</strain>
    </source>
</reference>
<evidence type="ECO:0000256" key="7">
    <source>
        <dbReference type="ARBA" id="ARBA00023204"/>
    </source>
</evidence>
<comment type="caution">
    <text evidence="12">The sequence shown here is derived from an EMBL/GenBank/DDBJ whole genome shotgun (WGS) entry which is preliminary data.</text>
</comment>
<evidence type="ECO:0000313" key="12">
    <source>
        <dbReference type="EMBL" id="KYO55256.1"/>
    </source>
</evidence>
<dbReference type="CDD" id="cd03241">
    <property type="entry name" value="ABC_RecN"/>
    <property type="match status" value="2"/>
</dbReference>
<evidence type="ECO:0000256" key="9">
    <source>
        <dbReference type="PIRNR" id="PIRNR003128"/>
    </source>
</evidence>
<dbReference type="GO" id="GO:0043590">
    <property type="term" value="C:bacterial nucleoid"/>
    <property type="evidence" value="ECO:0007669"/>
    <property type="project" value="TreeGrafter"/>
</dbReference>
<keyword evidence="6" id="KW-0067">ATP-binding</keyword>
<dbReference type="SUPFAM" id="SSF52540">
    <property type="entry name" value="P-loop containing nucleoside triphosphate hydrolases"/>
    <property type="match status" value="2"/>
</dbReference>
<evidence type="ECO:0000256" key="4">
    <source>
        <dbReference type="ARBA" id="ARBA00022741"/>
    </source>
</evidence>
<evidence type="ECO:0000256" key="8">
    <source>
        <dbReference type="ARBA" id="ARBA00033408"/>
    </source>
</evidence>
<feature type="region of interest" description="Disordered" evidence="10">
    <location>
        <begin position="170"/>
        <end position="189"/>
    </location>
</feature>
<proteinExistence type="inferred from homology"/>
<gene>
    <name evidence="12" type="ORF">AUP44_02925</name>
</gene>
<feature type="domain" description="RecF/RecN/SMC N-terminal" evidence="11">
    <location>
        <begin position="14"/>
        <end position="512"/>
    </location>
</feature>
<dbReference type="InterPro" id="IPR027417">
    <property type="entry name" value="P-loop_NTPase"/>
</dbReference>
<evidence type="ECO:0000259" key="11">
    <source>
        <dbReference type="Pfam" id="PF02463"/>
    </source>
</evidence>
<dbReference type="Proteomes" id="UP000075787">
    <property type="component" value="Unassembled WGS sequence"/>
</dbReference>
<protein>
    <recommendedName>
        <fullName evidence="3 9">DNA repair protein RecN</fullName>
    </recommendedName>
    <alternativeName>
        <fullName evidence="8 9">Recombination protein N</fullName>
    </alternativeName>
</protein>
<dbReference type="EMBL" id="LPZR01000068">
    <property type="protein sequence ID" value="KYO55256.1"/>
    <property type="molecule type" value="Genomic_DNA"/>
</dbReference>
<dbReference type="GO" id="GO:0009432">
    <property type="term" value="P:SOS response"/>
    <property type="evidence" value="ECO:0007669"/>
    <property type="project" value="TreeGrafter"/>
</dbReference>
<dbReference type="GO" id="GO:0006310">
    <property type="term" value="P:DNA recombination"/>
    <property type="evidence" value="ECO:0007669"/>
    <property type="project" value="InterPro"/>
</dbReference>
<organism evidence="12 13">
    <name type="scientific">Tistrella mobilis</name>
    <dbReference type="NCBI Taxonomy" id="171437"/>
    <lineage>
        <taxon>Bacteria</taxon>
        <taxon>Pseudomonadati</taxon>
        <taxon>Pseudomonadota</taxon>
        <taxon>Alphaproteobacteria</taxon>
        <taxon>Geminicoccales</taxon>
        <taxon>Geminicoccaceae</taxon>
        <taxon>Tistrella</taxon>
    </lineage>
</organism>